<organism evidence="4 5">
    <name type="scientific">Microbacterium testaceum</name>
    <name type="common">Aureobacterium testaceum</name>
    <name type="synonym">Brevibacterium testaceum</name>
    <dbReference type="NCBI Taxonomy" id="2033"/>
    <lineage>
        <taxon>Bacteria</taxon>
        <taxon>Bacillati</taxon>
        <taxon>Actinomycetota</taxon>
        <taxon>Actinomycetes</taxon>
        <taxon>Micrococcales</taxon>
        <taxon>Microbacteriaceae</taxon>
        <taxon>Microbacterium</taxon>
    </lineage>
</organism>
<dbReference type="PANTHER" id="PTHR42736">
    <property type="entry name" value="PROTEIN-GLUTAMINE GAMMA-GLUTAMYLTRANSFERASE"/>
    <property type="match status" value="1"/>
</dbReference>
<dbReference type="Proteomes" id="UP000244649">
    <property type="component" value="Unassembled WGS sequence"/>
</dbReference>
<dbReference type="EMBL" id="QDFT01000002">
    <property type="protein sequence ID" value="PVE79460.1"/>
    <property type="molecule type" value="Genomic_DNA"/>
</dbReference>
<feature type="transmembrane region" description="Helical" evidence="2">
    <location>
        <begin position="232"/>
        <end position="254"/>
    </location>
</feature>
<keyword evidence="2" id="KW-0472">Membrane</keyword>
<dbReference type="InterPro" id="IPR021878">
    <property type="entry name" value="TgpA_N"/>
</dbReference>
<dbReference type="InterPro" id="IPR038765">
    <property type="entry name" value="Papain-like_cys_pep_sf"/>
</dbReference>
<feature type="compositionally biased region" description="Low complexity" evidence="1">
    <location>
        <begin position="595"/>
        <end position="605"/>
    </location>
</feature>
<keyword evidence="2" id="KW-1133">Transmembrane helix</keyword>
<evidence type="ECO:0000313" key="5">
    <source>
        <dbReference type="Proteomes" id="UP000244649"/>
    </source>
</evidence>
<dbReference type="InterPro" id="IPR052901">
    <property type="entry name" value="Bact_TGase-like"/>
</dbReference>
<sequence>MSPPPGTTRWNRGTPVSGADVTVLRTPRRRRDASLLTLGLFVAIAAALLPVFSVIAPGPWVAGAVLVTAGVLGAGLLVRLARLPAVLASVAEIVAGVALLTAIFGRTTSLLLVVPTPGTFATVPRLLDAAAEEIRVGVAPVVPETGLAFLLVAAIGGLAIVLDHVVLTARMPLLAGVGLVAVSLIPTIAIPSDVDVVAFVLLAAALLFLLRVDTRARTATETRARSPHLFGVSATALGVAAVAVIVAIVATPLLPQPGLRFATGGTGGVGTTINPNLELGNDLRQPREVDVLTVRTTAPTAPYLRAVTLSTFDGTVWQPDSSDTVPVPADGPVFDAPAVDGDITLADWTTTVTVDQLDSPWLPVPYPASTVSGLTGDWLGMPQNRTVVTRAGSTRDQVYEVQANVPRPTLEQIRSRSTGGPGVDASLSALPADVPAVIGDTAREVTAGAQNPYDQLIALQSWFRGSSFRYSLDAPVDAGFDGAGLDAVADFLQVKAGYCVHYASAFAVMARTLGIPSRIVIGYLPGTASSIPQQGGTEYTVSSSQLHAWPETYFEGIGWVPFEPTNSLGVPTNFASGTTGGGTTAPTTPEEDAAAPEAAPSAAPSQADRGDIDAQGGAGGTVGTRVGTGWVVPVVVLLVLLVAAAAPGTVRSVLRRRRLADARAGDPVAAWTAVREDAVDLGIPAPGAESPRAFAARLVEEHGAEADDVDLLREALERASYAGDAADPARGPALAAAVERVRASLAARVGAGRRARARLLPRALVVRPGAVTTAPDRETVG</sequence>
<protein>
    <recommendedName>
        <fullName evidence="3">Transglutaminase-like domain-containing protein</fullName>
    </recommendedName>
</protein>
<dbReference type="SMART" id="SM00460">
    <property type="entry name" value="TGc"/>
    <property type="match status" value="1"/>
</dbReference>
<dbReference type="Pfam" id="PF11992">
    <property type="entry name" value="TgpA_N"/>
    <property type="match status" value="1"/>
</dbReference>
<dbReference type="SUPFAM" id="SSF54001">
    <property type="entry name" value="Cysteine proteinases"/>
    <property type="match status" value="1"/>
</dbReference>
<dbReference type="AlphaFoldDB" id="A0A2T7WXB3"/>
<evidence type="ECO:0000313" key="4">
    <source>
        <dbReference type="EMBL" id="PVE79460.1"/>
    </source>
</evidence>
<proteinExistence type="predicted"/>
<reference evidence="4 5" key="1">
    <citation type="submission" date="2018-04" db="EMBL/GenBank/DDBJ databases">
        <authorList>
            <person name="Go L.Y."/>
            <person name="Mitchell J.A."/>
        </authorList>
    </citation>
    <scope>NUCLEOTIDE SEQUENCE [LARGE SCALE GENOMIC DNA]</scope>
    <source>
        <strain evidence="4 5">TPD7010</strain>
    </source>
</reference>
<dbReference type="PANTHER" id="PTHR42736:SF1">
    <property type="entry name" value="PROTEIN-GLUTAMINE GAMMA-GLUTAMYLTRANSFERASE"/>
    <property type="match status" value="1"/>
</dbReference>
<evidence type="ECO:0000259" key="3">
    <source>
        <dbReference type="SMART" id="SM00460"/>
    </source>
</evidence>
<feature type="transmembrane region" description="Helical" evidence="2">
    <location>
        <begin position="85"/>
        <end position="105"/>
    </location>
</feature>
<feature type="transmembrane region" description="Helical" evidence="2">
    <location>
        <begin position="60"/>
        <end position="78"/>
    </location>
</feature>
<feature type="transmembrane region" description="Helical" evidence="2">
    <location>
        <begin position="173"/>
        <end position="190"/>
    </location>
</feature>
<accession>A0A2T7WXB3</accession>
<feature type="region of interest" description="Disordered" evidence="1">
    <location>
        <begin position="570"/>
        <end position="619"/>
    </location>
</feature>
<comment type="caution">
    <text evidence="4">The sequence shown here is derived from an EMBL/GenBank/DDBJ whole genome shotgun (WGS) entry which is preliminary data.</text>
</comment>
<name>A0A2T7WXB3_MICTE</name>
<feature type="transmembrane region" description="Helical" evidence="2">
    <location>
        <begin position="196"/>
        <end position="212"/>
    </location>
</feature>
<feature type="domain" description="Transglutaminase-like" evidence="3">
    <location>
        <begin position="491"/>
        <end position="566"/>
    </location>
</feature>
<dbReference type="Gene3D" id="3.10.620.30">
    <property type="match status" value="1"/>
</dbReference>
<evidence type="ECO:0000256" key="1">
    <source>
        <dbReference type="SAM" id="MobiDB-lite"/>
    </source>
</evidence>
<feature type="transmembrane region" description="Helical" evidence="2">
    <location>
        <begin position="630"/>
        <end position="650"/>
    </location>
</feature>
<evidence type="ECO:0000256" key="2">
    <source>
        <dbReference type="SAM" id="Phobius"/>
    </source>
</evidence>
<gene>
    <name evidence="4" type="ORF">DC432_01550</name>
</gene>
<dbReference type="Pfam" id="PF01841">
    <property type="entry name" value="Transglut_core"/>
    <property type="match status" value="1"/>
</dbReference>
<feature type="transmembrane region" description="Helical" evidence="2">
    <location>
        <begin position="147"/>
        <end position="166"/>
    </location>
</feature>
<feature type="transmembrane region" description="Helical" evidence="2">
    <location>
        <begin position="35"/>
        <end position="54"/>
    </location>
</feature>
<dbReference type="InterPro" id="IPR002931">
    <property type="entry name" value="Transglutaminase-like"/>
</dbReference>
<keyword evidence="2" id="KW-0812">Transmembrane</keyword>